<evidence type="ECO:0000256" key="5">
    <source>
        <dbReference type="ARBA" id="ARBA00023136"/>
    </source>
</evidence>
<keyword evidence="5 8" id="KW-0472">Membrane</keyword>
<dbReference type="Gene3D" id="1.10.520.20">
    <property type="entry name" value="N-terminal domain of the delta subunit of the F1F0-ATP synthase"/>
    <property type="match status" value="1"/>
</dbReference>
<evidence type="ECO:0000256" key="4">
    <source>
        <dbReference type="ARBA" id="ARBA00023065"/>
    </source>
</evidence>
<dbReference type="PANTHER" id="PTHR11910">
    <property type="entry name" value="ATP SYNTHASE DELTA CHAIN"/>
    <property type="match status" value="1"/>
</dbReference>
<dbReference type="Pfam" id="PF00213">
    <property type="entry name" value="OSCP"/>
    <property type="match status" value="1"/>
</dbReference>
<dbReference type="PRINTS" id="PR00125">
    <property type="entry name" value="ATPASEDELTA"/>
</dbReference>
<dbReference type="SUPFAM" id="SSF47928">
    <property type="entry name" value="N-terminal domain of the delta subunit of the F1F0-ATP synthase"/>
    <property type="match status" value="1"/>
</dbReference>
<dbReference type="GO" id="GO:0005886">
    <property type="term" value="C:plasma membrane"/>
    <property type="evidence" value="ECO:0007669"/>
    <property type="project" value="UniProtKB-SubCell"/>
</dbReference>
<keyword evidence="2 8" id="KW-0813">Transport</keyword>
<sequence>MADPITLARPYARAAFELAQADGSLAPWSQSLQFAALVAAQPEVAALNGDPRLSMASRLALYLPEGEGADSAFGRFLGALAEEGRLALLPQVSELYDRDWRESQSRLLVKVTSAVALETDQVERLSESLARRFQRKIDLDIKIDPALIGGAIIDADGDVIDGSVRGRLARLSSTLTH</sequence>
<keyword evidence="8" id="KW-1003">Cell membrane</keyword>
<keyword evidence="10" id="KW-1185">Reference proteome</keyword>
<gene>
    <name evidence="8" type="primary">atpH</name>
    <name evidence="9" type="ordered locus">Fraau_0199</name>
</gene>
<evidence type="ECO:0000256" key="3">
    <source>
        <dbReference type="ARBA" id="ARBA00022781"/>
    </source>
</evidence>
<dbReference type="HAMAP" id="MF_01416">
    <property type="entry name" value="ATP_synth_delta_bact"/>
    <property type="match status" value="1"/>
</dbReference>
<evidence type="ECO:0000313" key="10">
    <source>
        <dbReference type="Proteomes" id="UP000005234"/>
    </source>
</evidence>
<dbReference type="InterPro" id="IPR026015">
    <property type="entry name" value="ATP_synth_OSCP/delta_N_sf"/>
</dbReference>
<keyword evidence="7 8" id="KW-0066">ATP synthesis</keyword>
<evidence type="ECO:0000256" key="7">
    <source>
        <dbReference type="ARBA" id="ARBA00023310"/>
    </source>
</evidence>
<dbReference type="NCBIfam" id="TIGR01145">
    <property type="entry name" value="ATP_synt_delta"/>
    <property type="match status" value="1"/>
</dbReference>
<comment type="subcellular location">
    <subcellularLocation>
        <location evidence="8">Cell inner membrane</location>
        <topology evidence="8">Peripheral membrane protein</topology>
    </subcellularLocation>
    <subcellularLocation>
        <location evidence="1">Membrane</location>
    </subcellularLocation>
</comment>
<dbReference type="InterPro" id="IPR000711">
    <property type="entry name" value="ATPase_OSCP/dsu"/>
</dbReference>
<dbReference type="OrthoDB" id="9816221at2"/>
<name>H8L1G8_FRAAD</name>
<dbReference type="GO" id="GO:0045259">
    <property type="term" value="C:proton-transporting ATP synthase complex"/>
    <property type="evidence" value="ECO:0007669"/>
    <property type="project" value="UniProtKB-KW"/>
</dbReference>
<evidence type="ECO:0000313" key="9">
    <source>
        <dbReference type="EMBL" id="AFC84696.1"/>
    </source>
</evidence>
<accession>H8L1G8</accession>
<dbReference type="GO" id="GO:0046933">
    <property type="term" value="F:proton-transporting ATP synthase activity, rotational mechanism"/>
    <property type="evidence" value="ECO:0007669"/>
    <property type="project" value="UniProtKB-UniRule"/>
</dbReference>
<dbReference type="KEGG" id="fau:Fraau_0199"/>
<dbReference type="HOGENOM" id="CLU_085114_3_0_6"/>
<evidence type="ECO:0000256" key="1">
    <source>
        <dbReference type="ARBA" id="ARBA00004370"/>
    </source>
</evidence>
<reference evidence="9" key="1">
    <citation type="submission" date="2012-02" db="EMBL/GenBank/DDBJ databases">
        <title>The complete genome of Frateuria aurantia DSM 6220.</title>
        <authorList>
            <consortium name="US DOE Joint Genome Institute (JGI-PGF)"/>
            <person name="Lucas S."/>
            <person name="Copeland A."/>
            <person name="Lapidus A."/>
            <person name="Glavina del Rio T."/>
            <person name="Dalin E."/>
            <person name="Tice H."/>
            <person name="Bruce D."/>
            <person name="Goodwin L."/>
            <person name="Pitluck S."/>
            <person name="Peters L."/>
            <person name="Ovchinnikova G."/>
            <person name="Teshima H."/>
            <person name="Kyrpides N."/>
            <person name="Mavromatis K."/>
            <person name="Ivanova N."/>
            <person name="Brettin T."/>
            <person name="Detter J.C."/>
            <person name="Han C."/>
            <person name="Larimer F."/>
            <person name="Land M."/>
            <person name="Hauser L."/>
            <person name="Markowitz V."/>
            <person name="Cheng J.-F."/>
            <person name="Hugenholtz P."/>
            <person name="Woyke T."/>
            <person name="Wu D."/>
            <person name="Brambilla E."/>
            <person name="Klenk H.-P."/>
            <person name="Eisen J.A."/>
        </authorList>
    </citation>
    <scope>NUCLEOTIDE SEQUENCE</scope>
    <source>
        <strain evidence="9">DSM 6220</strain>
    </source>
</reference>
<protein>
    <recommendedName>
        <fullName evidence="8">ATP synthase subunit delta</fullName>
    </recommendedName>
    <alternativeName>
        <fullName evidence="8">ATP synthase F(1) sector subunit delta</fullName>
    </alternativeName>
    <alternativeName>
        <fullName evidence="8">F-type ATPase subunit delta</fullName>
        <shortName evidence="8">F-ATPase subunit delta</shortName>
    </alternativeName>
</protein>
<dbReference type="RefSeq" id="WP_014401702.1">
    <property type="nucleotide sequence ID" value="NC_017033.1"/>
</dbReference>
<comment type="subunit">
    <text evidence="8">F-type ATPases have 2 components, F(1) - the catalytic core - and F(0) - the membrane proton channel. F(1) has five subunits: alpha(3), beta(3), gamma(1), delta(1), epsilon(1). F(0) has three main subunits: a(1), b(2) and c(10-14). The alpha and beta chains form an alternating ring which encloses part of the gamma chain. F(1) is attached to F(0) by a central stalk formed by the gamma and epsilon chains, while a peripheral stalk is formed by the delta and b chains.</text>
</comment>
<keyword evidence="4 8" id="KW-0406">Ion transport</keyword>
<comment type="function">
    <text evidence="8">F(1)F(0) ATP synthase produces ATP from ADP in the presence of a proton or sodium gradient. F-type ATPases consist of two structural domains, F(1) containing the extramembraneous catalytic core and F(0) containing the membrane proton channel, linked together by a central stalk and a peripheral stalk. During catalysis, ATP synthesis in the catalytic domain of F(1) is coupled via a rotary mechanism of the central stalk subunits to proton translocation.</text>
</comment>
<comment type="similarity">
    <text evidence="8">Belongs to the ATPase delta chain family.</text>
</comment>
<dbReference type="Proteomes" id="UP000005234">
    <property type="component" value="Chromosome"/>
</dbReference>
<dbReference type="EMBL" id="CP003350">
    <property type="protein sequence ID" value="AFC84696.1"/>
    <property type="molecule type" value="Genomic_DNA"/>
</dbReference>
<evidence type="ECO:0000256" key="6">
    <source>
        <dbReference type="ARBA" id="ARBA00023196"/>
    </source>
</evidence>
<dbReference type="NCBIfam" id="NF004402">
    <property type="entry name" value="PRK05758.2-2"/>
    <property type="match status" value="1"/>
</dbReference>
<dbReference type="eggNOG" id="COG0712">
    <property type="taxonomic scope" value="Bacteria"/>
</dbReference>
<keyword evidence="3 8" id="KW-0375">Hydrogen ion transport</keyword>
<comment type="function">
    <text evidence="8">This protein is part of the stalk that links CF(0) to CF(1). It either transmits conformational changes from CF(0) to CF(1) or is implicated in proton conduction.</text>
</comment>
<evidence type="ECO:0000256" key="2">
    <source>
        <dbReference type="ARBA" id="ARBA00022448"/>
    </source>
</evidence>
<keyword evidence="8" id="KW-0997">Cell inner membrane</keyword>
<organism evidence="9 10">
    <name type="scientific">Frateuria aurantia (strain ATCC 33424 / DSM 6220 / KCTC 2777 / LMG 1558 / NBRC 3245 / NCIMB 13370)</name>
    <name type="common">Acetobacter aurantius</name>
    <dbReference type="NCBI Taxonomy" id="767434"/>
    <lineage>
        <taxon>Bacteria</taxon>
        <taxon>Pseudomonadati</taxon>
        <taxon>Pseudomonadota</taxon>
        <taxon>Gammaproteobacteria</taxon>
        <taxon>Lysobacterales</taxon>
        <taxon>Rhodanobacteraceae</taxon>
        <taxon>Frateuria</taxon>
    </lineage>
</organism>
<proteinExistence type="inferred from homology"/>
<dbReference type="STRING" id="767434.Fraau_0199"/>
<dbReference type="AlphaFoldDB" id="H8L1G8"/>
<evidence type="ECO:0000256" key="8">
    <source>
        <dbReference type="HAMAP-Rule" id="MF_01416"/>
    </source>
</evidence>
<keyword evidence="6 8" id="KW-0139">CF(1)</keyword>